<dbReference type="WBParaSite" id="ACRNAN_scaffold4791.g18501.t1">
    <property type="protein sequence ID" value="ACRNAN_scaffold4791.g18501.t1"/>
    <property type="gene ID" value="ACRNAN_scaffold4791.g18501"/>
</dbReference>
<evidence type="ECO:0000313" key="3">
    <source>
        <dbReference type="WBParaSite" id="ACRNAN_scaffold4791.g18501.t1"/>
    </source>
</evidence>
<dbReference type="Gene3D" id="2.10.110.10">
    <property type="entry name" value="Cysteine Rich Protein"/>
    <property type="match status" value="1"/>
</dbReference>
<feature type="region of interest" description="Disordered" evidence="1">
    <location>
        <begin position="93"/>
        <end position="117"/>
    </location>
</feature>
<dbReference type="Proteomes" id="UP000887540">
    <property type="component" value="Unplaced"/>
</dbReference>
<accession>A0A914E0F1</accession>
<reference evidence="3" key="1">
    <citation type="submission" date="2022-11" db="UniProtKB">
        <authorList>
            <consortium name="WormBaseParasite"/>
        </authorList>
    </citation>
    <scope>IDENTIFICATION</scope>
</reference>
<dbReference type="AlphaFoldDB" id="A0A914E0F1"/>
<evidence type="ECO:0000313" key="2">
    <source>
        <dbReference type="Proteomes" id="UP000887540"/>
    </source>
</evidence>
<organism evidence="2 3">
    <name type="scientific">Acrobeloides nanus</name>
    <dbReference type="NCBI Taxonomy" id="290746"/>
    <lineage>
        <taxon>Eukaryota</taxon>
        <taxon>Metazoa</taxon>
        <taxon>Ecdysozoa</taxon>
        <taxon>Nematoda</taxon>
        <taxon>Chromadorea</taxon>
        <taxon>Rhabditida</taxon>
        <taxon>Tylenchina</taxon>
        <taxon>Cephalobomorpha</taxon>
        <taxon>Cephaloboidea</taxon>
        <taxon>Cephalobidae</taxon>
        <taxon>Acrobeloides</taxon>
    </lineage>
</organism>
<feature type="compositionally biased region" description="Basic and acidic residues" evidence="1">
    <location>
        <begin position="108"/>
        <end position="117"/>
    </location>
</feature>
<name>A0A914E0F1_9BILA</name>
<keyword evidence="2" id="KW-1185">Reference proteome</keyword>
<proteinExistence type="predicted"/>
<evidence type="ECO:0000256" key="1">
    <source>
        <dbReference type="SAM" id="MobiDB-lite"/>
    </source>
</evidence>
<sequence>MSFSSSYANLPQSVGKCKVCGEDVPRGEDMTVDRITIHTKCFICPICQAKCFVGSCARDQGVESRYGVYWYCGEHMLLPPGQKTSKLQELNMGKGHKKANGPAAGAQDVKKAEKTRELQAKLKEAEEQRKKYEQLCKDLEAQLKAL</sequence>
<protein>
    <submittedName>
        <fullName evidence="3">LIM zinc-binding domain-containing protein</fullName>
    </submittedName>
</protein>